<keyword evidence="1" id="KW-0812">Transmembrane</keyword>
<evidence type="ECO:0000313" key="3">
    <source>
        <dbReference type="Proteomes" id="UP000001822"/>
    </source>
</evidence>
<dbReference type="InterPro" id="IPR009793">
    <property type="entry name" value="DUF1361"/>
</dbReference>
<sequence length="217" mass="25144">MQFKVLYYMKNRLFILAILCLLLEAGRMLYSGTLGYMFLIWNLFLAAVPYLLSTHIQATKPTGLNLIGKCFIWLLFLPNALYIITDLKHLHERPPVPEWFDCLLLFSFSTLALLLGLLSFYQMNQVLKRYAPAFVQHIILISISLLAGFGVYLGREQRWNSWDIFTNPFDLFSACISLSTEPHVWAFSLCYGFAFLSMYHIISSLIHYRHETPGQLV</sequence>
<feature type="transmembrane region" description="Helical" evidence="1">
    <location>
        <begin position="104"/>
        <end position="121"/>
    </location>
</feature>
<proteinExistence type="predicted"/>
<gene>
    <name evidence="2" type="ordered locus">CHU_2580</name>
</gene>
<feature type="transmembrane region" description="Helical" evidence="1">
    <location>
        <begin position="35"/>
        <end position="52"/>
    </location>
</feature>
<dbReference type="EMBL" id="CP000383">
    <property type="protein sequence ID" value="ABG59833.1"/>
    <property type="molecule type" value="Genomic_DNA"/>
</dbReference>
<dbReference type="Pfam" id="PF07099">
    <property type="entry name" value="DUF1361"/>
    <property type="match status" value="1"/>
</dbReference>
<keyword evidence="1" id="KW-0472">Membrane</keyword>
<reference evidence="2 3" key="1">
    <citation type="journal article" date="2007" name="Appl. Environ. Microbiol.">
        <title>Genome sequence of the cellulolytic gliding bacterium Cytophaga hutchinsonii.</title>
        <authorList>
            <person name="Xie G."/>
            <person name="Bruce D.C."/>
            <person name="Challacombe J.F."/>
            <person name="Chertkov O."/>
            <person name="Detter J.C."/>
            <person name="Gilna P."/>
            <person name="Han C.S."/>
            <person name="Lucas S."/>
            <person name="Misra M."/>
            <person name="Myers G.L."/>
            <person name="Richardson P."/>
            <person name="Tapia R."/>
            <person name="Thayer N."/>
            <person name="Thompson L.S."/>
            <person name="Brettin T.S."/>
            <person name="Henrissat B."/>
            <person name="Wilson D.B."/>
            <person name="McBride M.J."/>
        </authorList>
    </citation>
    <scope>NUCLEOTIDE SEQUENCE [LARGE SCALE GENOMIC DNA]</scope>
    <source>
        <strain evidence="3">ATCC 33406 / DSM 1761 / CIP 103989 / NBRC 15051 / NCIMB 9469 / D465</strain>
    </source>
</reference>
<feature type="transmembrane region" description="Helical" evidence="1">
    <location>
        <begin position="64"/>
        <end position="84"/>
    </location>
</feature>
<feature type="transmembrane region" description="Helical" evidence="1">
    <location>
        <begin position="184"/>
        <end position="202"/>
    </location>
</feature>
<dbReference type="AlphaFoldDB" id="A0A6N4STX5"/>
<evidence type="ECO:0000256" key="1">
    <source>
        <dbReference type="SAM" id="Phobius"/>
    </source>
</evidence>
<keyword evidence="3" id="KW-1185">Reference proteome</keyword>
<dbReference type="Proteomes" id="UP000001822">
    <property type="component" value="Chromosome"/>
</dbReference>
<feature type="transmembrane region" description="Helical" evidence="1">
    <location>
        <begin position="133"/>
        <end position="153"/>
    </location>
</feature>
<dbReference type="KEGG" id="chu:CHU_2580"/>
<name>A0A6N4STX5_CYTH3</name>
<organism evidence="2 3">
    <name type="scientific">Cytophaga hutchinsonii (strain ATCC 33406 / DSM 1761 / CIP 103989 / NBRC 15051 / NCIMB 9469 / D465)</name>
    <dbReference type="NCBI Taxonomy" id="269798"/>
    <lineage>
        <taxon>Bacteria</taxon>
        <taxon>Pseudomonadati</taxon>
        <taxon>Bacteroidota</taxon>
        <taxon>Cytophagia</taxon>
        <taxon>Cytophagales</taxon>
        <taxon>Cytophagaceae</taxon>
        <taxon>Cytophaga</taxon>
    </lineage>
</organism>
<keyword evidence="1" id="KW-1133">Transmembrane helix</keyword>
<protein>
    <recommendedName>
        <fullName evidence="4">DUF1361 domain-containing protein</fullName>
    </recommendedName>
</protein>
<evidence type="ECO:0008006" key="4">
    <source>
        <dbReference type="Google" id="ProtNLM"/>
    </source>
</evidence>
<accession>A0A6N4STX5</accession>
<evidence type="ECO:0000313" key="2">
    <source>
        <dbReference type="EMBL" id="ABG59833.1"/>
    </source>
</evidence>